<name>A0A4P8EE90_9RHOB</name>
<evidence type="ECO:0008006" key="5">
    <source>
        <dbReference type="Google" id="ProtNLM"/>
    </source>
</evidence>
<dbReference type="GO" id="GO:0008934">
    <property type="term" value="F:inositol monophosphate 1-phosphatase activity"/>
    <property type="evidence" value="ECO:0007669"/>
    <property type="project" value="TreeGrafter"/>
</dbReference>
<evidence type="ECO:0000313" key="4">
    <source>
        <dbReference type="Proteomes" id="UP000298631"/>
    </source>
</evidence>
<dbReference type="GO" id="GO:0046872">
    <property type="term" value="F:metal ion binding"/>
    <property type="evidence" value="ECO:0007669"/>
    <property type="project" value="UniProtKB-KW"/>
</dbReference>
<dbReference type="Pfam" id="PF00459">
    <property type="entry name" value="Inositol_P"/>
    <property type="match status" value="1"/>
</dbReference>
<dbReference type="KEGG" id="pseb:EOK75_04170"/>
<dbReference type="PRINTS" id="PR00377">
    <property type="entry name" value="IMPHPHTASES"/>
</dbReference>
<organism evidence="3 4">
    <name type="scientific">Pseudorhodobacter turbinis</name>
    <dbReference type="NCBI Taxonomy" id="2500533"/>
    <lineage>
        <taxon>Bacteria</taxon>
        <taxon>Pseudomonadati</taxon>
        <taxon>Pseudomonadota</taxon>
        <taxon>Alphaproteobacteria</taxon>
        <taxon>Rhodobacterales</taxon>
        <taxon>Paracoccaceae</taxon>
        <taxon>Pseudorhodobacter</taxon>
    </lineage>
</organism>
<feature type="binding site" evidence="2">
    <location>
        <position position="5"/>
    </location>
    <ligand>
        <name>Mg(2+)</name>
        <dbReference type="ChEBI" id="CHEBI:18420"/>
        <label>1</label>
        <note>catalytic</note>
    </ligand>
</feature>
<dbReference type="EMBL" id="CP039964">
    <property type="protein sequence ID" value="QCO55047.1"/>
    <property type="molecule type" value="Genomic_DNA"/>
</dbReference>
<keyword evidence="2" id="KW-0479">Metal-binding</keyword>
<keyword evidence="4" id="KW-1185">Reference proteome</keyword>
<proteinExistence type="inferred from homology"/>
<feature type="binding site" evidence="2">
    <location>
        <position position="4"/>
    </location>
    <ligand>
        <name>Mg(2+)</name>
        <dbReference type="ChEBI" id="CHEBI:18420"/>
        <label>1</label>
        <note>catalytic</note>
    </ligand>
</feature>
<dbReference type="Gene3D" id="3.40.190.80">
    <property type="match status" value="1"/>
</dbReference>
<dbReference type="SUPFAM" id="SSF56655">
    <property type="entry name" value="Carbohydrate phosphatase"/>
    <property type="match status" value="1"/>
</dbReference>
<evidence type="ECO:0000313" key="3">
    <source>
        <dbReference type="EMBL" id="QCO55047.1"/>
    </source>
</evidence>
<dbReference type="GO" id="GO:0007165">
    <property type="term" value="P:signal transduction"/>
    <property type="evidence" value="ECO:0007669"/>
    <property type="project" value="TreeGrafter"/>
</dbReference>
<protein>
    <recommendedName>
        <fullName evidence="5">Inositol monophosphatase</fullName>
    </recommendedName>
</protein>
<feature type="binding site" evidence="2">
    <location>
        <position position="2"/>
    </location>
    <ligand>
        <name>Mg(2+)</name>
        <dbReference type="ChEBI" id="CHEBI:18420"/>
        <label>1</label>
        <note>catalytic</note>
    </ligand>
</feature>
<dbReference type="AlphaFoldDB" id="A0A4P8EE90"/>
<dbReference type="Proteomes" id="UP000298631">
    <property type="component" value="Chromosome"/>
</dbReference>
<comment type="similarity">
    <text evidence="1">Belongs to the inositol monophosphatase superfamily.</text>
</comment>
<dbReference type="InterPro" id="IPR000760">
    <property type="entry name" value="Inositol_monophosphatase-like"/>
</dbReference>
<gene>
    <name evidence="3" type="ORF">EOK75_04170</name>
</gene>
<sequence>MDPIDGISNFAVGLAFWCVSIGAVIDGEIIAGAIYDPMSDQMFWAEGAWCNDRHLTATSAVDEARAALITGHPVARDFRLDGRDVALERFSPLTEAFATLRRPGSAALTLCHVAAGWTDAAAGFGVNAWDVTAAILILRRAGGVYHPLRLGRVPDDAPDYTCPGYRAHGAQAAYPTLEAVCAEIDAQRSIPR</sequence>
<keyword evidence="2" id="KW-0460">Magnesium</keyword>
<evidence type="ECO:0000256" key="2">
    <source>
        <dbReference type="PIRSR" id="PIRSR600760-2"/>
    </source>
</evidence>
<dbReference type="PANTHER" id="PTHR20854:SF4">
    <property type="entry name" value="INOSITOL-1-MONOPHOSPHATASE-RELATED"/>
    <property type="match status" value="1"/>
</dbReference>
<dbReference type="PANTHER" id="PTHR20854">
    <property type="entry name" value="INOSITOL MONOPHOSPHATASE"/>
    <property type="match status" value="1"/>
</dbReference>
<accession>A0A4P8EE90</accession>
<dbReference type="OrthoDB" id="9785695at2"/>
<dbReference type="Gene3D" id="3.30.540.10">
    <property type="entry name" value="Fructose-1,6-Bisphosphatase, subunit A, domain 1"/>
    <property type="match status" value="1"/>
</dbReference>
<comment type="cofactor">
    <cofactor evidence="2">
        <name>Mg(2+)</name>
        <dbReference type="ChEBI" id="CHEBI:18420"/>
    </cofactor>
</comment>
<reference evidence="3 4" key="1">
    <citation type="submission" date="2019-05" db="EMBL/GenBank/DDBJ databases">
        <title>Pseudorhodobacter turbinis sp. nov., isolated from the gut of the Korean turban shell.</title>
        <authorList>
            <person name="Jeong Y.-S."/>
            <person name="Kang W.-R."/>
            <person name="Bae J.-W."/>
        </authorList>
    </citation>
    <scope>NUCLEOTIDE SEQUENCE [LARGE SCALE GENOMIC DNA]</scope>
    <source>
        <strain evidence="3 4">S12M18</strain>
    </source>
</reference>
<feature type="binding site" evidence="2">
    <location>
        <position position="130"/>
    </location>
    <ligand>
        <name>Mg(2+)</name>
        <dbReference type="ChEBI" id="CHEBI:18420"/>
        <label>1</label>
        <note>catalytic</note>
    </ligand>
</feature>
<dbReference type="GO" id="GO:0006020">
    <property type="term" value="P:inositol metabolic process"/>
    <property type="evidence" value="ECO:0007669"/>
    <property type="project" value="TreeGrafter"/>
</dbReference>
<evidence type="ECO:0000256" key="1">
    <source>
        <dbReference type="ARBA" id="ARBA00009759"/>
    </source>
</evidence>